<evidence type="ECO:0000256" key="5">
    <source>
        <dbReference type="ARBA" id="ARBA00023242"/>
    </source>
</evidence>
<dbReference type="GO" id="GO:0045943">
    <property type="term" value="P:positive regulation of transcription by RNA polymerase I"/>
    <property type="evidence" value="ECO:0007669"/>
    <property type="project" value="TreeGrafter"/>
</dbReference>
<dbReference type="Pfam" id="PF09384">
    <property type="entry name" value="UTP15_C"/>
    <property type="match status" value="1"/>
</dbReference>
<sequence>MANYVPLEIVKFPRKPTIEASHSRHWKNYKNSYLRQDHSSITNLAVSDNFYAVTASARIRFFNYDNQNKFSLTRFRNTTIGGVFREDGELFSAGDIEGSLNIFQVSTKTLLRNYRHPKPSYSSMFLDKTHIASGCDDFLVRYWDLSQKREVSRFAGHIDYVRAVEKYENLIISGGMDGIIKLWDAKSGLVTQFDHQAPISGLIVCGDKIITAGHVSYKLWDCKNWQCLGTLTPHSKNITSLSLNSHKDRLITGSLDCTVKIHNLNTFIVDFMIKYPEPVLTVKMSPTDSHLIVGMADGKLSVRQNKSKPVCPRKMDATDELYLKRWEEYHKSMPEETIKNYRYFNRGIYSKAENDELAIDNENRRKIKDYDLLLRKFHYGEVLDLAFDSESPDLSISIIQELVLRNGLKDALVGRDAVIVIKIIEWLGKKIHNPKYTSTILPMITMVIDMYSALAGVSSGLMNALLKLIREVEIEHEQQTQSLEVIGIIDFLLG</sequence>
<protein>
    <recommendedName>
        <fullName evidence="7">U3 small nucleolar RNA-associated protein 15 C-terminal domain-containing protein</fullName>
    </recommendedName>
</protein>
<dbReference type="PANTHER" id="PTHR19924">
    <property type="entry name" value="UTP15 U3 SMALL NUCLEOLAR RNA-ASSOCIATED PROTEIN 15 FAMILY MEMBER"/>
    <property type="match status" value="1"/>
</dbReference>
<dbReference type="InterPro" id="IPR036322">
    <property type="entry name" value="WD40_repeat_dom_sf"/>
</dbReference>
<organism evidence="8 9">
    <name type="scientific">Stentor coeruleus</name>
    <dbReference type="NCBI Taxonomy" id="5963"/>
    <lineage>
        <taxon>Eukaryota</taxon>
        <taxon>Sar</taxon>
        <taxon>Alveolata</taxon>
        <taxon>Ciliophora</taxon>
        <taxon>Postciliodesmatophora</taxon>
        <taxon>Heterotrichea</taxon>
        <taxon>Heterotrichida</taxon>
        <taxon>Stentoridae</taxon>
        <taxon>Stentor</taxon>
    </lineage>
</organism>
<proteinExistence type="predicted"/>
<dbReference type="Proteomes" id="UP000187209">
    <property type="component" value="Unassembled WGS sequence"/>
</dbReference>
<evidence type="ECO:0000256" key="1">
    <source>
        <dbReference type="ARBA" id="ARBA00004604"/>
    </source>
</evidence>
<dbReference type="GO" id="GO:0005730">
    <property type="term" value="C:nucleolus"/>
    <property type="evidence" value="ECO:0007669"/>
    <property type="project" value="UniProtKB-SubCell"/>
</dbReference>
<keyword evidence="9" id="KW-1185">Reference proteome</keyword>
<evidence type="ECO:0000313" key="9">
    <source>
        <dbReference type="Proteomes" id="UP000187209"/>
    </source>
</evidence>
<evidence type="ECO:0000256" key="4">
    <source>
        <dbReference type="ARBA" id="ARBA00022737"/>
    </source>
</evidence>
<reference evidence="8 9" key="1">
    <citation type="submission" date="2016-11" db="EMBL/GenBank/DDBJ databases">
        <title>The macronuclear genome of Stentor coeruleus: a giant cell with tiny introns.</title>
        <authorList>
            <person name="Slabodnick M."/>
            <person name="Ruby J.G."/>
            <person name="Reiff S.B."/>
            <person name="Swart E.C."/>
            <person name="Gosai S."/>
            <person name="Prabakaran S."/>
            <person name="Witkowska E."/>
            <person name="Larue G.E."/>
            <person name="Fisher S."/>
            <person name="Freeman R.M."/>
            <person name="Gunawardena J."/>
            <person name="Chu W."/>
            <person name="Stover N.A."/>
            <person name="Gregory B.D."/>
            <person name="Nowacki M."/>
            <person name="Derisi J."/>
            <person name="Roy S.W."/>
            <person name="Marshall W.F."/>
            <person name="Sood P."/>
        </authorList>
    </citation>
    <scope>NUCLEOTIDE SEQUENCE [LARGE SCALE GENOMIC DNA]</scope>
    <source>
        <strain evidence="8">WM001</strain>
    </source>
</reference>
<dbReference type="InterPro" id="IPR001680">
    <property type="entry name" value="WD40_rpt"/>
</dbReference>
<dbReference type="PANTHER" id="PTHR19924:SF26">
    <property type="entry name" value="U3 SMALL NUCLEOLAR RNA-ASSOCIATED PROTEIN 15 HOMOLOG"/>
    <property type="match status" value="1"/>
</dbReference>
<dbReference type="PROSITE" id="PS00678">
    <property type="entry name" value="WD_REPEATS_1"/>
    <property type="match status" value="1"/>
</dbReference>
<feature type="repeat" description="WD" evidence="6">
    <location>
        <begin position="231"/>
        <end position="266"/>
    </location>
</feature>
<dbReference type="InterPro" id="IPR019775">
    <property type="entry name" value="WD40_repeat_CS"/>
</dbReference>
<evidence type="ECO:0000256" key="2">
    <source>
        <dbReference type="ARBA" id="ARBA00022552"/>
    </source>
</evidence>
<evidence type="ECO:0000313" key="8">
    <source>
        <dbReference type="EMBL" id="OMJ91673.1"/>
    </source>
</evidence>
<dbReference type="Pfam" id="PF00400">
    <property type="entry name" value="WD40"/>
    <property type="match status" value="2"/>
</dbReference>
<dbReference type="OrthoDB" id="431715at2759"/>
<keyword evidence="3 6" id="KW-0853">WD repeat</keyword>
<gene>
    <name evidence="8" type="ORF">SteCoe_5700</name>
</gene>
<dbReference type="GO" id="GO:0006364">
    <property type="term" value="P:rRNA processing"/>
    <property type="evidence" value="ECO:0007669"/>
    <property type="project" value="UniProtKB-KW"/>
</dbReference>
<dbReference type="EMBL" id="MPUH01000076">
    <property type="protein sequence ID" value="OMJ91673.1"/>
    <property type="molecule type" value="Genomic_DNA"/>
</dbReference>
<keyword evidence="2" id="KW-0698">rRNA processing</keyword>
<evidence type="ECO:0000259" key="7">
    <source>
        <dbReference type="Pfam" id="PF09384"/>
    </source>
</evidence>
<dbReference type="SUPFAM" id="SSF50978">
    <property type="entry name" value="WD40 repeat-like"/>
    <property type="match status" value="1"/>
</dbReference>
<dbReference type="PROSITE" id="PS50294">
    <property type="entry name" value="WD_REPEATS_REGION"/>
    <property type="match status" value="1"/>
</dbReference>
<dbReference type="InterPro" id="IPR015943">
    <property type="entry name" value="WD40/YVTN_repeat-like_dom_sf"/>
</dbReference>
<dbReference type="SMART" id="SM00320">
    <property type="entry name" value="WD40"/>
    <property type="match status" value="6"/>
</dbReference>
<accession>A0A1R2CRS0</accession>
<evidence type="ECO:0000256" key="6">
    <source>
        <dbReference type="PROSITE-ProRule" id="PRU00221"/>
    </source>
</evidence>
<keyword evidence="4" id="KW-0677">Repeat</keyword>
<keyword evidence="5" id="KW-0539">Nucleus</keyword>
<feature type="domain" description="U3 small nucleolar RNA-associated protein 15 C-terminal" evidence="7">
    <location>
        <begin position="351"/>
        <end position="492"/>
    </location>
</feature>
<comment type="caution">
    <text evidence="8">The sequence shown here is derived from an EMBL/GenBank/DDBJ whole genome shotgun (WGS) entry which is preliminary data.</text>
</comment>
<dbReference type="Gene3D" id="2.130.10.10">
    <property type="entry name" value="YVTN repeat-like/Quinoprotein amine dehydrogenase"/>
    <property type="match status" value="2"/>
</dbReference>
<dbReference type="AlphaFoldDB" id="A0A1R2CRS0"/>
<dbReference type="InterPro" id="IPR018983">
    <property type="entry name" value="U3_snoRNA-assocProt_15_C"/>
</dbReference>
<evidence type="ECO:0000256" key="3">
    <source>
        <dbReference type="ARBA" id="ARBA00022574"/>
    </source>
</evidence>
<dbReference type="PROSITE" id="PS50082">
    <property type="entry name" value="WD_REPEATS_2"/>
    <property type="match status" value="2"/>
</dbReference>
<name>A0A1R2CRS0_9CILI</name>
<comment type="subcellular location">
    <subcellularLocation>
        <location evidence="1">Nucleus</location>
        <location evidence="1">Nucleolus</location>
    </subcellularLocation>
</comment>
<feature type="repeat" description="WD" evidence="6">
    <location>
        <begin position="154"/>
        <end position="193"/>
    </location>
</feature>